<dbReference type="GO" id="GO:0030154">
    <property type="term" value="P:cell differentiation"/>
    <property type="evidence" value="ECO:0007669"/>
    <property type="project" value="TreeGrafter"/>
</dbReference>
<feature type="domain" description="Kazal-like" evidence="3">
    <location>
        <begin position="287"/>
        <end position="341"/>
    </location>
</feature>
<gene>
    <name evidence="4" type="ORF">GHT06_013317</name>
</gene>
<dbReference type="InterPro" id="IPR002350">
    <property type="entry name" value="Kazal_dom"/>
</dbReference>
<dbReference type="PANTHER" id="PTHR10913:SF79">
    <property type="entry name" value="GH09510P"/>
    <property type="match status" value="1"/>
</dbReference>
<keyword evidence="1" id="KW-1015">Disulfide bond</keyword>
<keyword evidence="2" id="KW-0732">Signal</keyword>
<feature type="domain" description="Kazal-like" evidence="3">
    <location>
        <begin position="74"/>
        <end position="124"/>
    </location>
</feature>
<evidence type="ECO:0000256" key="1">
    <source>
        <dbReference type="ARBA" id="ARBA00023157"/>
    </source>
</evidence>
<accession>A0AAD5PWX8</accession>
<evidence type="ECO:0000313" key="5">
    <source>
        <dbReference type="Proteomes" id="UP000820818"/>
    </source>
</evidence>
<dbReference type="Pfam" id="PF00050">
    <property type="entry name" value="Kazal_1"/>
    <property type="match status" value="1"/>
</dbReference>
<evidence type="ECO:0000256" key="2">
    <source>
        <dbReference type="SAM" id="SignalP"/>
    </source>
</evidence>
<dbReference type="PROSITE" id="PS51465">
    <property type="entry name" value="KAZAL_2"/>
    <property type="match status" value="7"/>
</dbReference>
<dbReference type="PANTHER" id="PTHR10913">
    <property type="entry name" value="FOLLISTATIN-RELATED"/>
    <property type="match status" value="1"/>
</dbReference>
<proteinExistence type="predicted"/>
<evidence type="ECO:0000313" key="4">
    <source>
        <dbReference type="EMBL" id="KAI9562352.1"/>
    </source>
</evidence>
<dbReference type="FunFam" id="3.30.60.30:FF:000164">
    <property type="entry name" value="Agrin-like Protein"/>
    <property type="match status" value="1"/>
</dbReference>
<dbReference type="InterPro" id="IPR050653">
    <property type="entry name" value="Prot_Inhib_GrowthFact_Antg"/>
</dbReference>
<name>A0AAD5PWX8_9CRUS</name>
<dbReference type="Proteomes" id="UP000820818">
    <property type="component" value="Linkage Group LG3"/>
</dbReference>
<feature type="domain" description="Kazal-like" evidence="3">
    <location>
        <begin position="24"/>
        <end position="73"/>
    </location>
</feature>
<dbReference type="InterPro" id="IPR036058">
    <property type="entry name" value="Kazal_dom_sf"/>
</dbReference>
<dbReference type="Gene3D" id="3.30.60.30">
    <property type="match status" value="9"/>
</dbReference>
<dbReference type="FunFam" id="3.30.60.30:FF:000042">
    <property type="entry name" value="Serine protease inhibitor dipetalogastin"/>
    <property type="match status" value="1"/>
</dbReference>
<dbReference type="AlphaFoldDB" id="A0AAD5PWX8"/>
<dbReference type="CDD" id="cd00104">
    <property type="entry name" value="KAZAL_FS"/>
    <property type="match status" value="5"/>
</dbReference>
<dbReference type="SUPFAM" id="SSF100895">
    <property type="entry name" value="Kazal-type serine protease inhibitors"/>
    <property type="match status" value="9"/>
</dbReference>
<dbReference type="SMART" id="SM00280">
    <property type="entry name" value="KAZAL"/>
    <property type="match status" value="9"/>
</dbReference>
<sequence>MCRSSYFAESFVLFLVLAGGVRAAWEGSSCPRFCPKENKPVCGSDGVIYTNECDLYRRNCGLEVETVEDKMCTRSRGSFCGNKCNLDRDLVCGSDGRTYLNSCVLKVETCKRGIRLSHVGPCMNATALEEPCPEQCSPTDRDGPVCASNGNVYKSICEMKRHTCGQGVVKTSEKFCQTTSHCKEICWKASKAVCGSDGHIYASSCQMKVKNCGRHVFEIPISNCIPQERAITNCPAECDSADPQEVCGSDGNIYASPCELRMLNCGLMRLFRPNSDKVIAVDWLRCAAKAARCSLLTCKDDPENPDYVCGNDGRTYPSPCHLRMASCTRGTELAHVGACMKITPDNQCPESCPEQRESDLPVCGSDGNVYRTECEMKKQTCGQHVIPVALHHCTATESCNNQCDRKVQSVCGSDGKIYRNLCEMRSKNCGKYVYEVPMARCLALAGFRFTGCNRICPTEYDPVCGTDRKTYSNECFLQLENCRSRSLVVKKYHGKCGEPVAEPKAYIY</sequence>
<dbReference type="EMBL" id="WJBH02000003">
    <property type="protein sequence ID" value="KAI9562352.1"/>
    <property type="molecule type" value="Genomic_DNA"/>
</dbReference>
<feature type="domain" description="Kazal-like" evidence="3">
    <location>
        <begin position="342"/>
        <end position="395"/>
    </location>
</feature>
<dbReference type="FunFam" id="3.30.60.30:FF:000045">
    <property type="entry name" value="Serine protease inhibitor dipetalogastin"/>
    <property type="match status" value="1"/>
</dbReference>
<feature type="domain" description="Kazal-like" evidence="3">
    <location>
        <begin position="126"/>
        <end position="178"/>
    </location>
</feature>
<comment type="caution">
    <text evidence="4">The sequence shown here is derived from an EMBL/GenBank/DDBJ whole genome shotgun (WGS) entry which is preliminary data.</text>
</comment>
<feature type="signal peptide" evidence="2">
    <location>
        <begin position="1"/>
        <end position="23"/>
    </location>
</feature>
<dbReference type="FunFam" id="3.30.60.30:FF:000035">
    <property type="entry name" value="Serine protease inhibitor dipetalogastin"/>
    <property type="match status" value="1"/>
</dbReference>
<feature type="domain" description="Kazal-like" evidence="3">
    <location>
        <begin position="228"/>
        <end position="286"/>
    </location>
</feature>
<dbReference type="GO" id="GO:0005576">
    <property type="term" value="C:extracellular region"/>
    <property type="evidence" value="ECO:0007669"/>
    <property type="project" value="TreeGrafter"/>
</dbReference>
<dbReference type="FunFam" id="3.30.60.30:FF:000044">
    <property type="entry name" value="Serine protease inhibitor dipetalogastin"/>
    <property type="match status" value="1"/>
</dbReference>
<feature type="chain" id="PRO_5042227999" description="Kazal-like domain-containing protein" evidence="2">
    <location>
        <begin position="24"/>
        <end position="508"/>
    </location>
</feature>
<keyword evidence="5" id="KW-1185">Reference proteome</keyword>
<reference evidence="4 5" key="1">
    <citation type="submission" date="2022-05" db="EMBL/GenBank/DDBJ databases">
        <title>A multi-omics perspective on studying reproductive biology in Daphnia sinensis.</title>
        <authorList>
            <person name="Jia J."/>
        </authorList>
    </citation>
    <scope>NUCLEOTIDE SEQUENCE [LARGE SCALE GENOMIC DNA]</scope>
    <source>
        <strain evidence="4 5">WSL</strain>
    </source>
</reference>
<organism evidence="4 5">
    <name type="scientific">Daphnia sinensis</name>
    <dbReference type="NCBI Taxonomy" id="1820382"/>
    <lineage>
        <taxon>Eukaryota</taxon>
        <taxon>Metazoa</taxon>
        <taxon>Ecdysozoa</taxon>
        <taxon>Arthropoda</taxon>
        <taxon>Crustacea</taxon>
        <taxon>Branchiopoda</taxon>
        <taxon>Diplostraca</taxon>
        <taxon>Cladocera</taxon>
        <taxon>Anomopoda</taxon>
        <taxon>Daphniidae</taxon>
        <taxon>Daphnia</taxon>
        <taxon>Daphnia similis group</taxon>
    </lineage>
</organism>
<evidence type="ECO:0000259" key="3">
    <source>
        <dbReference type="PROSITE" id="PS51465"/>
    </source>
</evidence>
<protein>
    <recommendedName>
        <fullName evidence="3">Kazal-like domain-containing protein</fullName>
    </recommendedName>
</protein>
<feature type="domain" description="Kazal-like" evidence="3">
    <location>
        <begin position="446"/>
        <end position="498"/>
    </location>
</feature>
<dbReference type="Pfam" id="PF07648">
    <property type="entry name" value="Kazal_2"/>
    <property type="match status" value="8"/>
</dbReference>